<keyword evidence="5" id="KW-0720">Serine protease</keyword>
<dbReference type="SUPFAM" id="SSF52096">
    <property type="entry name" value="ClpP/crotonase"/>
    <property type="match status" value="1"/>
</dbReference>
<keyword evidence="2" id="KW-0963">Cytoplasm</keyword>
<keyword evidence="3 9" id="KW-0645">Protease</keyword>
<evidence type="ECO:0000256" key="7">
    <source>
        <dbReference type="SAM" id="Coils"/>
    </source>
</evidence>
<dbReference type="InterPro" id="IPR001907">
    <property type="entry name" value="ClpP"/>
</dbReference>
<evidence type="ECO:0000256" key="6">
    <source>
        <dbReference type="RuleBase" id="RU003567"/>
    </source>
</evidence>
<evidence type="ECO:0000256" key="4">
    <source>
        <dbReference type="ARBA" id="ARBA00022801"/>
    </source>
</evidence>
<sequence length="356" mass="37594">MAAILEDGKLRLTGYVGDYYFEDGFTSADVVMALAEIDDEADLAVHINSGGGIATEGAAIHALLSARPGKTDIVVEGIAASAASLIAMAGNTVTMSAGAIMMIHDPSGYTFGTSAEHSKTVETLEALATAYARVYAAKSGKSPEECRQIMKAEWWLTPERAVEEGFADKTTEAIADPVAAFDYRLYAHAPKRLVALAAKKDWRHGDANVPAASAAKPSQPRELPSMTDKERADQLAAELTELKVKAETNAKELAELRAEKEDRERQDAIMALPEAKGREAQAKTLAATKGITADAAKAILAAAPLAPGGEEEDDLATFEARRMNGEGLSASGAGRPRAKGDKSVLAEAVARANKRR</sequence>
<keyword evidence="7" id="KW-0175">Coiled coil</keyword>
<gene>
    <name evidence="9" type="ORF">IOD40_05685</name>
</gene>
<dbReference type="NCBIfam" id="NF045542">
    <property type="entry name" value="Clp_rel_HeadMat"/>
    <property type="match status" value="1"/>
</dbReference>
<accession>A0ABS0SA79</accession>
<evidence type="ECO:0000256" key="5">
    <source>
        <dbReference type="ARBA" id="ARBA00022825"/>
    </source>
</evidence>
<evidence type="ECO:0000256" key="2">
    <source>
        <dbReference type="ARBA" id="ARBA00022490"/>
    </source>
</evidence>
<dbReference type="EMBL" id="JADGMQ010000002">
    <property type="protein sequence ID" value="MBI1620152.1"/>
    <property type="molecule type" value="Genomic_DNA"/>
</dbReference>
<feature type="coiled-coil region" evidence="7">
    <location>
        <begin position="229"/>
        <end position="266"/>
    </location>
</feature>
<keyword evidence="4" id="KW-0378">Hydrolase</keyword>
<dbReference type="Proteomes" id="UP000601789">
    <property type="component" value="Unassembled WGS sequence"/>
</dbReference>
<feature type="region of interest" description="Disordered" evidence="8">
    <location>
        <begin position="320"/>
        <end position="356"/>
    </location>
</feature>
<dbReference type="InterPro" id="IPR029045">
    <property type="entry name" value="ClpP/crotonase-like_dom_sf"/>
</dbReference>
<evidence type="ECO:0000313" key="10">
    <source>
        <dbReference type="Proteomes" id="UP000601789"/>
    </source>
</evidence>
<proteinExistence type="inferred from homology"/>
<dbReference type="Pfam" id="PF00574">
    <property type="entry name" value="CLP_protease"/>
    <property type="match status" value="1"/>
</dbReference>
<name>A0ABS0SA79_9HYPH</name>
<comment type="similarity">
    <text evidence="1 6">Belongs to the peptidase S14 family.</text>
</comment>
<dbReference type="GO" id="GO:0006508">
    <property type="term" value="P:proteolysis"/>
    <property type="evidence" value="ECO:0007669"/>
    <property type="project" value="UniProtKB-KW"/>
</dbReference>
<evidence type="ECO:0000256" key="8">
    <source>
        <dbReference type="SAM" id="MobiDB-lite"/>
    </source>
</evidence>
<dbReference type="PRINTS" id="PR00127">
    <property type="entry name" value="CLPPROTEASEP"/>
</dbReference>
<reference evidence="9 10" key="1">
    <citation type="submission" date="2020-10" db="EMBL/GenBank/DDBJ databases">
        <title>Aquamicrobium zhengzhouensis sp. nov., a exopolysaccharide producing bacterium isolated from farmland soil.</title>
        <authorList>
            <person name="Wang X."/>
        </authorList>
    </citation>
    <scope>NUCLEOTIDE SEQUENCE [LARGE SCALE GENOMIC DNA]</scope>
    <source>
        <strain evidence="10">cd-1</strain>
    </source>
</reference>
<dbReference type="Gene3D" id="3.90.226.10">
    <property type="entry name" value="2-enoyl-CoA Hydratase, Chain A, domain 1"/>
    <property type="match status" value="1"/>
</dbReference>
<evidence type="ECO:0000313" key="9">
    <source>
        <dbReference type="EMBL" id="MBI1620152.1"/>
    </source>
</evidence>
<dbReference type="GO" id="GO:0008233">
    <property type="term" value="F:peptidase activity"/>
    <property type="evidence" value="ECO:0007669"/>
    <property type="project" value="UniProtKB-KW"/>
</dbReference>
<dbReference type="InterPro" id="IPR023562">
    <property type="entry name" value="ClpP/TepA"/>
</dbReference>
<organism evidence="9 10">
    <name type="scientific">Aquamicrobium zhengzhouense</name>
    <dbReference type="NCBI Taxonomy" id="2781738"/>
    <lineage>
        <taxon>Bacteria</taxon>
        <taxon>Pseudomonadati</taxon>
        <taxon>Pseudomonadota</taxon>
        <taxon>Alphaproteobacteria</taxon>
        <taxon>Hyphomicrobiales</taxon>
        <taxon>Phyllobacteriaceae</taxon>
        <taxon>Aquamicrobium</taxon>
    </lineage>
</organism>
<dbReference type="RefSeq" id="WP_198475174.1">
    <property type="nucleotide sequence ID" value="NZ_JADGMQ010000002.1"/>
</dbReference>
<feature type="region of interest" description="Disordered" evidence="8">
    <location>
        <begin position="208"/>
        <end position="229"/>
    </location>
</feature>
<protein>
    <recommendedName>
        <fullName evidence="6">ATP-dependent Clp protease proteolytic subunit</fullName>
    </recommendedName>
</protein>
<keyword evidence="10" id="KW-1185">Reference proteome</keyword>
<evidence type="ECO:0000256" key="3">
    <source>
        <dbReference type="ARBA" id="ARBA00022670"/>
    </source>
</evidence>
<dbReference type="PANTHER" id="PTHR10381">
    <property type="entry name" value="ATP-DEPENDENT CLP PROTEASE PROTEOLYTIC SUBUNIT"/>
    <property type="match status" value="1"/>
</dbReference>
<comment type="caution">
    <text evidence="9">The sequence shown here is derived from an EMBL/GenBank/DDBJ whole genome shotgun (WGS) entry which is preliminary data.</text>
</comment>
<dbReference type="CDD" id="cd07016">
    <property type="entry name" value="S14_ClpP_1"/>
    <property type="match status" value="1"/>
</dbReference>
<evidence type="ECO:0000256" key="1">
    <source>
        <dbReference type="ARBA" id="ARBA00007039"/>
    </source>
</evidence>
<dbReference type="PANTHER" id="PTHR10381:SF70">
    <property type="entry name" value="ATP-DEPENDENT CLP PROTEASE PROTEOLYTIC SUBUNIT"/>
    <property type="match status" value="1"/>
</dbReference>